<gene>
    <name evidence="2" type="ORF">CRM22_004761</name>
</gene>
<accession>A0A4S2LUH9</accession>
<protein>
    <submittedName>
        <fullName evidence="2">Uncharacterized protein</fullName>
    </submittedName>
</protein>
<dbReference type="Pfam" id="PF15691">
    <property type="entry name" value="PPP1R32"/>
    <property type="match status" value="1"/>
</dbReference>
<dbReference type="Proteomes" id="UP000308267">
    <property type="component" value="Unassembled WGS sequence"/>
</dbReference>
<organism evidence="2 3">
    <name type="scientific">Opisthorchis felineus</name>
    <dbReference type="NCBI Taxonomy" id="147828"/>
    <lineage>
        <taxon>Eukaryota</taxon>
        <taxon>Metazoa</taxon>
        <taxon>Spiralia</taxon>
        <taxon>Lophotrochozoa</taxon>
        <taxon>Platyhelminthes</taxon>
        <taxon>Trematoda</taxon>
        <taxon>Digenea</taxon>
        <taxon>Opisthorchiida</taxon>
        <taxon>Opisthorchiata</taxon>
        <taxon>Opisthorchiidae</taxon>
        <taxon>Opisthorchis</taxon>
    </lineage>
</organism>
<feature type="region of interest" description="Disordered" evidence="1">
    <location>
        <begin position="189"/>
        <end position="234"/>
    </location>
</feature>
<feature type="compositionally biased region" description="Basic and acidic residues" evidence="1">
    <location>
        <begin position="189"/>
        <end position="206"/>
    </location>
</feature>
<proteinExistence type="predicted"/>
<dbReference type="AlphaFoldDB" id="A0A4S2LUH9"/>
<dbReference type="STRING" id="147828.A0A4S2LUH9"/>
<evidence type="ECO:0000313" key="3">
    <source>
        <dbReference type="Proteomes" id="UP000308267"/>
    </source>
</evidence>
<dbReference type="InterPro" id="IPR031410">
    <property type="entry name" value="SAXO4"/>
</dbReference>
<sequence>MYAGTVSEHVKQSRGGETDVLSHYCTSYKTSYGQHWEPFKPKIVSLYGSGFVTNERPVIQYTPGMDDIDNKRMKDVLKTNYLSVTHKDFVPYSRQDGREPVPSLSRFNVPSKYGKPHLKDNMTSIDDNLQGSVTSVLPKHMPLLHSKRNKGEVEAENHGFGPKRNQSTYQAQFGRPLLPKDDLARLQMGPKEETGSTRNNRMEDTLTGRPISPHLMSDFRGQTDRPTGRTNYNDEYVPYGRPDGKEAFARWIAPPASTHKDSYVKETKVWPDYIPVHPCNVYDKANEIPERKLDWLKKKDPAEYQNAIYAYKEPSMEKGTYLGHQVEPPSKVIKLGKQFSGPLTSSGFTSNDHGHVEYDAGPPDRFVTHYMTRFYEPPPGTNPEDQEGHVHFNVQPPKINVRATDAGINKLEPQEAALSKLGSLSAYQARSVLARDQVGLQSLRRSLS</sequence>
<name>A0A4S2LUH9_OPIFE</name>
<dbReference type="OrthoDB" id="9980630at2759"/>
<dbReference type="GO" id="GO:0019902">
    <property type="term" value="F:phosphatase binding"/>
    <property type="evidence" value="ECO:0007669"/>
    <property type="project" value="TreeGrafter"/>
</dbReference>
<evidence type="ECO:0000256" key="1">
    <source>
        <dbReference type="SAM" id="MobiDB-lite"/>
    </source>
</evidence>
<evidence type="ECO:0000313" key="2">
    <source>
        <dbReference type="EMBL" id="TGZ67482.1"/>
    </source>
</evidence>
<dbReference type="PANTHER" id="PTHR34349">
    <property type="entry name" value="PROTEIN PHOSPHATASE 1 REGULATORY SUBUNIT 32"/>
    <property type="match status" value="1"/>
</dbReference>
<dbReference type="EMBL" id="SJOL01006413">
    <property type="protein sequence ID" value="TGZ67482.1"/>
    <property type="molecule type" value="Genomic_DNA"/>
</dbReference>
<reference evidence="2 3" key="1">
    <citation type="journal article" date="2019" name="BMC Genomics">
        <title>New insights from Opisthorchis felineus genome: update on genomics of the epidemiologically important liver flukes.</title>
        <authorList>
            <person name="Ershov N.I."/>
            <person name="Mordvinov V.A."/>
            <person name="Prokhortchouk E.B."/>
            <person name="Pakharukova M.Y."/>
            <person name="Gunbin K.V."/>
            <person name="Ustyantsev K."/>
            <person name="Genaev M.A."/>
            <person name="Blinov A.G."/>
            <person name="Mazur A."/>
            <person name="Boulygina E."/>
            <person name="Tsygankova S."/>
            <person name="Khrameeva E."/>
            <person name="Chekanov N."/>
            <person name="Fan G."/>
            <person name="Xiao A."/>
            <person name="Zhang H."/>
            <person name="Xu X."/>
            <person name="Yang H."/>
            <person name="Solovyev V."/>
            <person name="Lee S.M."/>
            <person name="Liu X."/>
            <person name="Afonnikov D.A."/>
            <person name="Skryabin K.G."/>
        </authorList>
    </citation>
    <scope>NUCLEOTIDE SEQUENCE [LARGE SCALE GENOMIC DNA]</scope>
    <source>
        <strain evidence="2">AK-0245</strain>
        <tissue evidence="2">Whole organism</tissue>
    </source>
</reference>
<keyword evidence="3" id="KW-1185">Reference proteome</keyword>
<dbReference type="PANTHER" id="PTHR34349:SF1">
    <property type="entry name" value="PROTEIN PHOSPHATASE 1 REGULATORY SUBUNIT 32"/>
    <property type="match status" value="1"/>
</dbReference>
<comment type="caution">
    <text evidence="2">The sequence shown here is derived from an EMBL/GenBank/DDBJ whole genome shotgun (WGS) entry which is preliminary data.</text>
</comment>